<dbReference type="InterPro" id="IPR038078">
    <property type="entry name" value="PhoU-like_sf"/>
</dbReference>
<dbReference type="Proteomes" id="UP000633943">
    <property type="component" value="Unassembled WGS sequence"/>
</dbReference>
<dbReference type="Gene3D" id="1.20.58.220">
    <property type="entry name" value="Phosphate transport system protein phou homolog 2, domain 2"/>
    <property type="match status" value="1"/>
</dbReference>
<dbReference type="RefSeq" id="WP_169203392.1">
    <property type="nucleotide sequence ID" value="NZ_CP059467.1"/>
</dbReference>
<proteinExistence type="predicted"/>
<accession>A0ABX1NXR7</accession>
<evidence type="ECO:0000313" key="2">
    <source>
        <dbReference type="Proteomes" id="UP000633943"/>
    </source>
</evidence>
<keyword evidence="2" id="KW-1185">Reference proteome</keyword>
<gene>
    <name evidence="1" type="ORF">GPA24_15055</name>
</gene>
<sequence length="648" mass="71711">MEKVDVVTSLGQLQLLRPAWIKAALAANDRLKLYLTVLQAAQAHAEQPNAPLLDLKREFAAAQVTIPWLTDLPGTTYREGKTLYVPDFLRLVALLRDDLRIMARPLAGVGNIVESELDRRVEQWCGWLDALTEDTLDVAQLRALTSGKRGEDDSFHVLVMDLHKALNRMAAELSSETIDGAHVWELQDADRPRVAAFMRGLNRTRALKLNHPGLDTAATRDGERLLLQNDIGTNDAHVLVVQVAGIRATLTYSDLHRQRLAFFQSLLTEIGASWSAPELRVTPGLNAGEAYHVDTAVFDCDGEEALQHVLEGIGSRIVFLIDWNRARKRLVEFVSKVDAVAVLAEGARREVGHMAWLAGGGERLIYGAMQALGADYFHIGDRLDQVMGPAQAKEFLVEVLVLSSQAIQRHQPIALIADETRLLLVRHMRQHRDEFDLLTEHAAYCHAIAEGVRDALAHGHDSDKEAARALAERAKEWERQADLLVVHSRARAERHPRWLPFTRLIEGADDVADALEEAAFLLSLIAADHHQGWRGEVHQVMQLLADAVLTATQDHVKALAIARAFGEESGGVDHEEFVAASWRVLNAERQCDILLRDVRRTLSEHVSDAATLNLSTDFAAALEQATDALLATGYALRKLAFSRVGGGE</sequence>
<reference evidence="1 2" key="1">
    <citation type="submission" date="2019-12" db="EMBL/GenBank/DDBJ databases">
        <title>Comparative genomics gives insights into the taxonomy of the Azoarcus-Aromatoleum group and reveals separate origins of nif in the plant-associated Azoarcus and non-plant-associated Aromatoleum sub-groups.</title>
        <authorList>
            <person name="Lafos M."/>
            <person name="Maluk M."/>
            <person name="Batista M."/>
            <person name="Junghare M."/>
            <person name="Carmona M."/>
            <person name="Faoro H."/>
            <person name="Cruz L.M."/>
            <person name="Battistoni F."/>
            <person name="De Souza E."/>
            <person name="Pedrosa F."/>
            <person name="Chen W.-M."/>
            <person name="Poole P.S."/>
            <person name="Dixon R.A."/>
            <person name="James E.K."/>
        </authorList>
    </citation>
    <scope>NUCLEOTIDE SEQUENCE [LARGE SCALE GENOMIC DNA]</scope>
    <source>
        <strain evidence="1 2">PbN1</strain>
    </source>
</reference>
<comment type="caution">
    <text evidence="1">The sequence shown here is derived from an EMBL/GenBank/DDBJ whole genome shotgun (WGS) entry which is preliminary data.</text>
</comment>
<dbReference type="EMBL" id="WTVP01000049">
    <property type="protein sequence ID" value="NMG16830.1"/>
    <property type="molecule type" value="Genomic_DNA"/>
</dbReference>
<organism evidence="1 2">
    <name type="scientific">Aromatoleum bremense</name>
    <dbReference type="NCBI Taxonomy" id="76115"/>
    <lineage>
        <taxon>Bacteria</taxon>
        <taxon>Pseudomonadati</taxon>
        <taxon>Pseudomonadota</taxon>
        <taxon>Betaproteobacteria</taxon>
        <taxon>Rhodocyclales</taxon>
        <taxon>Rhodocyclaceae</taxon>
        <taxon>Aromatoleum</taxon>
    </lineage>
</organism>
<evidence type="ECO:0000313" key="1">
    <source>
        <dbReference type="EMBL" id="NMG16830.1"/>
    </source>
</evidence>
<protein>
    <submittedName>
        <fullName evidence="1">DUF47 family protein</fullName>
    </submittedName>
</protein>
<name>A0ABX1NXR7_9RHOO</name>